<organism evidence="15 16">
    <name type="scientific">Pholiota conissans</name>
    <dbReference type="NCBI Taxonomy" id="109636"/>
    <lineage>
        <taxon>Eukaryota</taxon>
        <taxon>Fungi</taxon>
        <taxon>Dikarya</taxon>
        <taxon>Basidiomycota</taxon>
        <taxon>Agaricomycotina</taxon>
        <taxon>Agaricomycetes</taxon>
        <taxon>Agaricomycetidae</taxon>
        <taxon>Agaricales</taxon>
        <taxon>Agaricineae</taxon>
        <taxon>Strophariaceae</taxon>
        <taxon>Pholiota</taxon>
    </lineage>
</organism>
<evidence type="ECO:0000313" key="16">
    <source>
        <dbReference type="Proteomes" id="UP000807469"/>
    </source>
</evidence>
<comment type="subcellular location">
    <subcellularLocation>
        <location evidence="2">Membrane</location>
    </subcellularLocation>
</comment>
<evidence type="ECO:0000256" key="5">
    <source>
        <dbReference type="ARBA" id="ARBA00022617"/>
    </source>
</evidence>
<evidence type="ECO:0000256" key="10">
    <source>
        <dbReference type="ARBA" id="ARBA00023004"/>
    </source>
</evidence>
<dbReference type="PANTHER" id="PTHR24305">
    <property type="entry name" value="CYTOCHROME P450"/>
    <property type="match status" value="1"/>
</dbReference>
<dbReference type="AlphaFoldDB" id="A0A9P5YVB1"/>
<evidence type="ECO:0000256" key="7">
    <source>
        <dbReference type="ARBA" id="ARBA00022723"/>
    </source>
</evidence>
<name>A0A9P5YVB1_9AGAR</name>
<keyword evidence="5 13" id="KW-0349">Heme</keyword>
<dbReference type="GO" id="GO:0016705">
    <property type="term" value="F:oxidoreductase activity, acting on paired donors, with incorporation or reduction of molecular oxygen"/>
    <property type="evidence" value="ECO:0007669"/>
    <property type="project" value="InterPro"/>
</dbReference>
<dbReference type="InterPro" id="IPR050121">
    <property type="entry name" value="Cytochrome_P450_monoxygenase"/>
</dbReference>
<evidence type="ECO:0000256" key="2">
    <source>
        <dbReference type="ARBA" id="ARBA00004370"/>
    </source>
</evidence>
<keyword evidence="6 14" id="KW-0812">Transmembrane</keyword>
<evidence type="ECO:0000256" key="9">
    <source>
        <dbReference type="ARBA" id="ARBA00023002"/>
    </source>
</evidence>
<feature type="binding site" description="axial binding residue" evidence="13">
    <location>
        <position position="500"/>
    </location>
    <ligand>
        <name>heme</name>
        <dbReference type="ChEBI" id="CHEBI:30413"/>
    </ligand>
    <ligandPart>
        <name>Fe</name>
        <dbReference type="ChEBI" id="CHEBI:18248"/>
    </ligandPart>
</feature>
<dbReference type="GO" id="GO:0004497">
    <property type="term" value="F:monooxygenase activity"/>
    <property type="evidence" value="ECO:0007669"/>
    <property type="project" value="UniProtKB-KW"/>
</dbReference>
<evidence type="ECO:0000256" key="6">
    <source>
        <dbReference type="ARBA" id="ARBA00022692"/>
    </source>
</evidence>
<comment type="caution">
    <text evidence="15">The sequence shown here is derived from an EMBL/GenBank/DDBJ whole genome shotgun (WGS) entry which is preliminary data.</text>
</comment>
<dbReference type="PRINTS" id="PR00463">
    <property type="entry name" value="EP450I"/>
</dbReference>
<dbReference type="GO" id="GO:0005506">
    <property type="term" value="F:iron ion binding"/>
    <property type="evidence" value="ECO:0007669"/>
    <property type="project" value="InterPro"/>
</dbReference>
<keyword evidence="10 13" id="KW-0408">Iron</keyword>
<evidence type="ECO:0000256" key="1">
    <source>
        <dbReference type="ARBA" id="ARBA00001971"/>
    </source>
</evidence>
<keyword evidence="11" id="KW-0503">Monooxygenase</keyword>
<evidence type="ECO:0000256" key="14">
    <source>
        <dbReference type="SAM" id="Phobius"/>
    </source>
</evidence>
<protein>
    <submittedName>
        <fullName evidence="15">Cytochrome P450</fullName>
    </submittedName>
</protein>
<evidence type="ECO:0000256" key="11">
    <source>
        <dbReference type="ARBA" id="ARBA00023033"/>
    </source>
</evidence>
<keyword evidence="12 14" id="KW-0472">Membrane</keyword>
<dbReference type="InterPro" id="IPR036396">
    <property type="entry name" value="Cyt_P450_sf"/>
</dbReference>
<comment type="similarity">
    <text evidence="4">Belongs to the cytochrome P450 family.</text>
</comment>
<dbReference type="PANTHER" id="PTHR24305:SF166">
    <property type="entry name" value="CYTOCHROME P450 12A4, MITOCHONDRIAL-RELATED"/>
    <property type="match status" value="1"/>
</dbReference>
<reference evidence="15" key="1">
    <citation type="submission" date="2020-11" db="EMBL/GenBank/DDBJ databases">
        <authorList>
            <consortium name="DOE Joint Genome Institute"/>
            <person name="Ahrendt S."/>
            <person name="Riley R."/>
            <person name="Andreopoulos W."/>
            <person name="Labutti K."/>
            <person name="Pangilinan J."/>
            <person name="Ruiz-Duenas F.J."/>
            <person name="Barrasa J.M."/>
            <person name="Sanchez-Garcia M."/>
            <person name="Camarero S."/>
            <person name="Miyauchi S."/>
            <person name="Serrano A."/>
            <person name="Linde D."/>
            <person name="Babiker R."/>
            <person name="Drula E."/>
            <person name="Ayuso-Fernandez I."/>
            <person name="Pacheco R."/>
            <person name="Padilla G."/>
            <person name="Ferreira P."/>
            <person name="Barriuso J."/>
            <person name="Kellner H."/>
            <person name="Castanera R."/>
            <person name="Alfaro M."/>
            <person name="Ramirez L."/>
            <person name="Pisabarro A.G."/>
            <person name="Kuo A."/>
            <person name="Tritt A."/>
            <person name="Lipzen A."/>
            <person name="He G."/>
            <person name="Yan M."/>
            <person name="Ng V."/>
            <person name="Cullen D."/>
            <person name="Martin F."/>
            <person name="Rosso M.-N."/>
            <person name="Henrissat B."/>
            <person name="Hibbett D."/>
            <person name="Martinez A.T."/>
            <person name="Grigoriev I.V."/>
        </authorList>
    </citation>
    <scope>NUCLEOTIDE SEQUENCE</scope>
    <source>
        <strain evidence="15">CIRM-BRFM 674</strain>
    </source>
</reference>
<evidence type="ECO:0000256" key="12">
    <source>
        <dbReference type="ARBA" id="ARBA00023136"/>
    </source>
</evidence>
<dbReference type="SUPFAM" id="SSF48264">
    <property type="entry name" value="Cytochrome P450"/>
    <property type="match status" value="1"/>
</dbReference>
<evidence type="ECO:0000313" key="15">
    <source>
        <dbReference type="EMBL" id="KAF9476119.1"/>
    </source>
</evidence>
<dbReference type="EMBL" id="MU155306">
    <property type="protein sequence ID" value="KAF9476119.1"/>
    <property type="molecule type" value="Genomic_DNA"/>
</dbReference>
<accession>A0A9P5YVB1</accession>
<dbReference type="PRINTS" id="PR00385">
    <property type="entry name" value="P450"/>
</dbReference>
<dbReference type="Gene3D" id="1.10.630.10">
    <property type="entry name" value="Cytochrome P450"/>
    <property type="match status" value="1"/>
</dbReference>
<comment type="pathway">
    <text evidence="3">Secondary metabolite biosynthesis; terpenoid biosynthesis.</text>
</comment>
<comment type="cofactor">
    <cofactor evidence="1 13">
        <name>heme</name>
        <dbReference type="ChEBI" id="CHEBI:30413"/>
    </cofactor>
</comment>
<evidence type="ECO:0000256" key="4">
    <source>
        <dbReference type="ARBA" id="ARBA00010617"/>
    </source>
</evidence>
<dbReference type="OrthoDB" id="10029320at2759"/>
<dbReference type="Proteomes" id="UP000807469">
    <property type="component" value="Unassembled WGS sequence"/>
</dbReference>
<dbReference type="Pfam" id="PF00067">
    <property type="entry name" value="p450"/>
    <property type="match status" value="1"/>
</dbReference>
<evidence type="ECO:0000256" key="13">
    <source>
        <dbReference type="PIRSR" id="PIRSR602401-1"/>
    </source>
</evidence>
<keyword evidence="8 14" id="KW-1133">Transmembrane helix</keyword>
<proteinExistence type="inferred from homology"/>
<dbReference type="InterPro" id="IPR001128">
    <property type="entry name" value="Cyt_P450"/>
</dbReference>
<feature type="transmembrane region" description="Helical" evidence="14">
    <location>
        <begin position="20"/>
        <end position="41"/>
    </location>
</feature>
<dbReference type="InterPro" id="IPR002401">
    <property type="entry name" value="Cyt_P450_E_grp-I"/>
</dbReference>
<gene>
    <name evidence="15" type="ORF">BDN70DRAFT_882824</name>
</gene>
<sequence length="556" mass="62092">MPPILPLIWQQVFNEHSIALYAAFLVLTYAFWKITYQLYIYPRFLSPLRRVPGPPLGSIIKGQFGEIITGEAGIPQRAWVKQYGPVVRVVGPIGIERLIFMNPEAMHKILVTDWTDYPRPQFMRDVLGFATGYGLLTVTGNEHKQMRKAMNPAFSLPNLIAQSDMYYDAIVGLIKIMKNKIDVEQDPSQGTRLLMYEWLSKATLDIICATAFGYDSDSLHNPHNELAEAYDTLTSSQNGPDLARFIGIVSIPGMTRFLSSRWATRNRHIFTWVSSTNTLSALLGCMDTIRHVASGMLAEKMADAAAVQADGEAKRDIMSLLVRARLAAQRESEKRPMMAGAQAEYGMSDAAMMDQVLTFLGAGHETTASGLAWTLWLLAKDPESQQRLRDEVTPVFADGARPGYRELKDLQWLDCVIQESLRVMPPVPMTFRQAAKTDYIDGVLVPKGTILYVPIRVINTWKKVWGDDAEEFKPARWLNLPPGYVSTSSTLSFIVGPHGCIGKTMAIIEMKAVLGALIANFEFEPAYEGQVPQPTAAVTMKPKDNMPLRVRCVVRK</sequence>
<dbReference type="GO" id="GO:0016020">
    <property type="term" value="C:membrane"/>
    <property type="evidence" value="ECO:0007669"/>
    <property type="project" value="UniProtKB-SubCell"/>
</dbReference>
<dbReference type="GO" id="GO:0020037">
    <property type="term" value="F:heme binding"/>
    <property type="evidence" value="ECO:0007669"/>
    <property type="project" value="InterPro"/>
</dbReference>
<keyword evidence="7 13" id="KW-0479">Metal-binding</keyword>
<keyword evidence="16" id="KW-1185">Reference proteome</keyword>
<evidence type="ECO:0000256" key="8">
    <source>
        <dbReference type="ARBA" id="ARBA00022989"/>
    </source>
</evidence>
<keyword evidence="9" id="KW-0560">Oxidoreductase</keyword>
<evidence type="ECO:0000256" key="3">
    <source>
        <dbReference type="ARBA" id="ARBA00004721"/>
    </source>
</evidence>